<dbReference type="InterPro" id="IPR025110">
    <property type="entry name" value="AMP-bd_C"/>
</dbReference>
<evidence type="ECO:0000256" key="9">
    <source>
        <dbReference type="ARBA" id="ARBA00022842"/>
    </source>
</evidence>
<dbReference type="GO" id="GO:0005759">
    <property type="term" value="C:mitochondrial matrix"/>
    <property type="evidence" value="ECO:0007669"/>
    <property type="project" value="TreeGrafter"/>
</dbReference>
<dbReference type="KEGG" id="bbel:109462768"/>
<dbReference type="FunFam" id="3.30.300.30:FF:000005">
    <property type="entry name" value="Acyl-coenzyme A synthetase ACSM5, mitochondrial"/>
    <property type="match status" value="1"/>
</dbReference>
<dbReference type="Gene3D" id="3.30.300.30">
    <property type="match status" value="1"/>
</dbReference>
<accession>A0A6P4XEE3</accession>
<evidence type="ECO:0000256" key="12">
    <source>
        <dbReference type="ARBA" id="ARBA00039009"/>
    </source>
</evidence>
<keyword evidence="11" id="KW-0496">Mitochondrion</keyword>
<dbReference type="OrthoDB" id="6614653at2759"/>
<dbReference type="InterPro" id="IPR045851">
    <property type="entry name" value="AMP-bd_C_sf"/>
</dbReference>
<protein>
    <recommendedName>
        <fullName evidence="12">medium-chain acyl-CoA ligase</fullName>
        <ecNumber evidence="12">6.2.1.2</ecNumber>
    </recommendedName>
</protein>
<comment type="subcellular location">
    <subcellularLocation>
        <location evidence="2">Mitochondrion</location>
    </subcellularLocation>
</comment>
<dbReference type="PANTHER" id="PTHR43605:SF10">
    <property type="entry name" value="ACYL-COA SYNTHETASE MEDIUM CHAIN FAMILY MEMBER 3"/>
    <property type="match status" value="1"/>
</dbReference>
<evidence type="ECO:0000313" key="17">
    <source>
        <dbReference type="RefSeq" id="XP_019614920.1"/>
    </source>
</evidence>
<dbReference type="GeneID" id="109462768"/>
<dbReference type="EC" id="6.2.1.2" evidence="12"/>
<sequence length="621" mass="69951">MSLHTAVLKCEQLIHRVAQVFATSTSRSRRLGNTYHDLRHSKTFLPSPQATAPRCIHTTAAYGTREVSRTGFDDYEAGRRNFRLEVPEYFNFANVVDDWAQKEKTKERADQPALWWIDDHGNQLQWNFQQLAEYSKKVANILQASCGLRHGDRAVVILPRVPEWWLVNIACLRAGVVLSPGTTQLMSKDILHRLRMSGASCVITDDVTADRVDQVSAQCPDLKVKLLVSETGQTREGWLDYRQLFREASLQHEVAKTRSLEPMQLFFTSGTTGAPKMAEHTHASYGLGHVITGRYWLDLTPNDVIWNMSDTGWAKSAYSNLFGPWVQGACVFIHHTAKFDPVETLKILSTVPISTMCTPPTAYRMMIQNDLSGYDLSRLEHVVSAGEPLNPEVMAEWKAGTGLTIREGYGQSETCLACGMFRCLDVRPGSMGKPAPGYDLRVIDDKCQEVQPGKEGDLAIKVKPQPPVGLFTRYLDDPVRTAGVFRGDYYVMGDRGLRDEDGYLWFVGRADDVILSAGYRIGPFEVESALIEHPAVAESAVVSSPDHIRGEVVKAFIILSPSYRDVRQTEELIKDIQEHVKKTTAPYKYPRQIEFVEELPKTVSGKIRRVELRTKEWEKKS</sequence>
<reference evidence="17" key="1">
    <citation type="submission" date="2025-08" db="UniProtKB">
        <authorList>
            <consortium name="RefSeq"/>
        </authorList>
    </citation>
    <scope>IDENTIFICATION</scope>
    <source>
        <tissue evidence="17">Gonad</tissue>
    </source>
</reference>
<dbReference type="PANTHER" id="PTHR43605">
    <property type="entry name" value="ACYL-COENZYME A SYNTHETASE"/>
    <property type="match status" value="1"/>
</dbReference>
<evidence type="ECO:0000256" key="1">
    <source>
        <dbReference type="ARBA" id="ARBA00001936"/>
    </source>
</evidence>
<dbReference type="GO" id="GO:0046872">
    <property type="term" value="F:metal ion binding"/>
    <property type="evidence" value="ECO:0007669"/>
    <property type="project" value="UniProtKB-KW"/>
</dbReference>
<evidence type="ECO:0000313" key="16">
    <source>
        <dbReference type="Proteomes" id="UP000515135"/>
    </source>
</evidence>
<proteinExistence type="inferred from homology"/>
<evidence type="ECO:0000256" key="11">
    <source>
        <dbReference type="ARBA" id="ARBA00023128"/>
    </source>
</evidence>
<comment type="catalytic activity">
    <reaction evidence="13">
        <text>a medium-chain fatty acid + ATP + CoA = a medium-chain fatty acyl-CoA + AMP + diphosphate</text>
        <dbReference type="Rhea" id="RHEA:48340"/>
        <dbReference type="ChEBI" id="CHEBI:30616"/>
        <dbReference type="ChEBI" id="CHEBI:33019"/>
        <dbReference type="ChEBI" id="CHEBI:57287"/>
        <dbReference type="ChEBI" id="CHEBI:59558"/>
        <dbReference type="ChEBI" id="CHEBI:90546"/>
        <dbReference type="ChEBI" id="CHEBI:456215"/>
        <dbReference type="EC" id="6.2.1.2"/>
    </reaction>
    <physiologicalReaction direction="left-to-right" evidence="13">
        <dbReference type="Rhea" id="RHEA:48341"/>
    </physiologicalReaction>
</comment>
<dbReference type="Gene3D" id="3.40.50.12780">
    <property type="entry name" value="N-terminal domain of ligase-like"/>
    <property type="match status" value="1"/>
</dbReference>
<evidence type="ECO:0000256" key="5">
    <source>
        <dbReference type="ARBA" id="ARBA00022723"/>
    </source>
</evidence>
<dbReference type="FunFam" id="3.40.50.12780:FF:000007">
    <property type="entry name" value="Acyl-coenzyme A synthetase ACSM2A, mitochondrial"/>
    <property type="match status" value="1"/>
</dbReference>
<dbReference type="SUPFAM" id="SSF56801">
    <property type="entry name" value="Acetyl-CoA synthetase-like"/>
    <property type="match status" value="1"/>
</dbReference>
<keyword evidence="7" id="KW-0276">Fatty acid metabolism</keyword>
<dbReference type="Pfam" id="PF13193">
    <property type="entry name" value="AMP-binding_C"/>
    <property type="match status" value="1"/>
</dbReference>
<keyword evidence="9" id="KW-0460">Magnesium</keyword>
<organism evidence="16 17">
    <name type="scientific">Branchiostoma belcheri</name>
    <name type="common">Amphioxus</name>
    <dbReference type="NCBI Taxonomy" id="7741"/>
    <lineage>
        <taxon>Eukaryota</taxon>
        <taxon>Metazoa</taxon>
        <taxon>Chordata</taxon>
        <taxon>Cephalochordata</taxon>
        <taxon>Leptocardii</taxon>
        <taxon>Amphioxiformes</taxon>
        <taxon>Branchiostomatidae</taxon>
        <taxon>Branchiostoma</taxon>
    </lineage>
</organism>
<dbReference type="InterPro" id="IPR042099">
    <property type="entry name" value="ANL_N_sf"/>
</dbReference>
<dbReference type="GO" id="GO:0004321">
    <property type="term" value="F:fatty-acyl-CoA synthase activity"/>
    <property type="evidence" value="ECO:0007669"/>
    <property type="project" value="TreeGrafter"/>
</dbReference>
<keyword evidence="5" id="KW-0479">Metal-binding</keyword>
<comment type="similarity">
    <text evidence="3">Belongs to the ATP-dependent AMP-binding enzyme family.</text>
</comment>
<evidence type="ECO:0000259" key="15">
    <source>
        <dbReference type="Pfam" id="PF13193"/>
    </source>
</evidence>
<feature type="domain" description="AMP-dependent synthetase/ligase" evidence="14">
    <location>
        <begin position="104"/>
        <end position="461"/>
    </location>
</feature>
<name>A0A6P4XEE3_BRABE</name>
<evidence type="ECO:0000256" key="6">
    <source>
        <dbReference type="ARBA" id="ARBA00022741"/>
    </source>
</evidence>
<evidence type="ECO:0000256" key="2">
    <source>
        <dbReference type="ARBA" id="ARBA00004173"/>
    </source>
</evidence>
<evidence type="ECO:0000256" key="8">
    <source>
        <dbReference type="ARBA" id="ARBA00022840"/>
    </source>
</evidence>
<keyword evidence="16" id="KW-1185">Reference proteome</keyword>
<keyword evidence="4" id="KW-0436">Ligase</keyword>
<keyword evidence="6" id="KW-0547">Nucleotide-binding</keyword>
<dbReference type="GO" id="GO:0006633">
    <property type="term" value="P:fatty acid biosynthetic process"/>
    <property type="evidence" value="ECO:0007669"/>
    <property type="project" value="TreeGrafter"/>
</dbReference>
<dbReference type="GO" id="GO:0031956">
    <property type="term" value="F:medium-chain fatty acid-CoA ligase activity"/>
    <property type="evidence" value="ECO:0007669"/>
    <property type="project" value="UniProtKB-EC"/>
</dbReference>
<dbReference type="InterPro" id="IPR051087">
    <property type="entry name" value="Mitochondrial_ACSM"/>
</dbReference>
<keyword evidence="8" id="KW-0067">ATP-binding</keyword>
<evidence type="ECO:0000256" key="4">
    <source>
        <dbReference type="ARBA" id="ARBA00022598"/>
    </source>
</evidence>
<comment type="cofactor">
    <cofactor evidence="1">
        <name>Mn(2+)</name>
        <dbReference type="ChEBI" id="CHEBI:29035"/>
    </cofactor>
</comment>
<evidence type="ECO:0000256" key="10">
    <source>
        <dbReference type="ARBA" id="ARBA00023098"/>
    </source>
</evidence>
<gene>
    <name evidence="17" type="primary">LOC109462768</name>
</gene>
<dbReference type="Pfam" id="PF00501">
    <property type="entry name" value="AMP-binding"/>
    <property type="match status" value="1"/>
</dbReference>
<dbReference type="Proteomes" id="UP000515135">
    <property type="component" value="Unplaced"/>
</dbReference>
<dbReference type="GO" id="GO:0005524">
    <property type="term" value="F:ATP binding"/>
    <property type="evidence" value="ECO:0007669"/>
    <property type="project" value="UniProtKB-KW"/>
</dbReference>
<evidence type="ECO:0000256" key="13">
    <source>
        <dbReference type="ARBA" id="ARBA00048477"/>
    </source>
</evidence>
<dbReference type="RefSeq" id="XP_019614920.1">
    <property type="nucleotide sequence ID" value="XM_019759361.1"/>
</dbReference>
<feature type="domain" description="AMP-binding enzyme C-terminal" evidence="15">
    <location>
        <begin position="525"/>
        <end position="606"/>
    </location>
</feature>
<evidence type="ECO:0000256" key="3">
    <source>
        <dbReference type="ARBA" id="ARBA00006432"/>
    </source>
</evidence>
<dbReference type="InterPro" id="IPR000873">
    <property type="entry name" value="AMP-dep_synth/lig_dom"/>
</dbReference>
<dbReference type="AlphaFoldDB" id="A0A6P4XEE3"/>
<evidence type="ECO:0000256" key="7">
    <source>
        <dbReference type="ARBA" id="ARBA00022832"/>
    </source>
</evidence>
<keyword evidence="10" id="KW-0443">Lipid metabolism</keyword>
<evidence type="ECO:0000259" key="14">
    <source>
        <dbReference type="Pfam" id="PF00501"/>
    </source>
</evidence>
<dbReference type="GO" id="GO:0006637">
    <property type="term" value="P:acyl-CoA metabolic process"/>
    <property type="evidence" value="ECO:0007669"/>
    <property type="project" value="TreeGrafter"/>
</dbReference>